<dbReference type="AlphaFoldDB" id="A0A502CJQ9"/>
<feature type="chain" id="PRO_5021322743" evidence="1">
    <location>
        <begin position="20"/>
        <end position="138"/>
    </location>
</feature>
<protein>
    <submittedName>
        <fullName evidence="2">Uncharacterized protein</fullName>
    </submittedName>
</protein>
<dbReference type="EMBL" id="RCZK01000004">
    <property type="protein sequence ID" value="TPG13053.1"/>
    <property type="molecule type" value="Genomic_DNA"/>
</dbReference>
<proteinExistence type="predicted"/>
<dbReference type="Proteomes" id="UP000318413">
    <property type="component" value="Unassembled WGS sequence"/>
</dbReference>
<gene>
    <name evidence="2" type="ORF">EAH84_06445</name>
</gene>
<keyword evidence="1" id="KW-0732">Signal</keyword>
<evidence type="ECO:0000313" key="3">
    <source>
        <dbReference type="Proteomes" id="UP000318413"/>
    </source>
</evidence>
<evidence type="ECO:0000256" key="1">
    <source>
        <dbReference type="SAM" id="SignalP"/>
    </source>
</evidence>
<dbReference type="OrthoDB" id="7596589at2"/>
<dbReference type="PROSITE" id="PS51257">
    <property type="entry name" value="PROKAR_LIPOPROTEIN"/>
    <property type="match status" value="1"/>
</dbReference>
<name>A0A502CJQ9_9SPHN</name>
<keyword evidence="3" id="KW-1185">Reference proteome</keyword>
<feature type="signal peptide" evidence="1">
    <location>
        <begin position="1"/>
        <end position="19"/>
    </location>
</feature>
<reference evidence="2 3" key="1">
    <citation type="journal article" date="2019" name="Environ. Microbiol.">
        <title>Species interactions and distinct microbial communities in high Arctic permafrost affected cryosols are associated with the CH4 and CO2 gas fluxes.</title>
        <authorList>
            <person name="Altshuler I."/>
            <person name="Hamel J."/>
            <person name="Turney S."/>
            <person name="Magnuson E."/>
            <person name="Levesque R."/>
            <person name="Greer C."/>
            <person name="Whyte L.G."/>
        </authorList>
    </citation>
    <scope>NUCLEOTIDE SEQUENCE [LARGE SCALE GENOMIC DNA]</scope>
    <source>
        <strain evidence="2 3">S5.1</strain>
    </source>
</reference>
<sequence>MTRSLTLTLLAAATLSACTQTPAESARAIQDAAATQLALDKELAGLVPTGNRLTCLPPLPSAHVEGYGSTLVYSVSSRQKYRTETGGGCEGVGRGDILVTTSNGGRTCQGDISQTIDRTSRFPTGSCAFGPFVEYRRP</sequence>
<organism evidence="2 3">
    <name type="scientific">Sphingomonas oligophenolica</name>
    <dbReference type="NCBI Taxonomy" id="301154"/>
    <lineage>
        <taxon>Bacteria</taxon>
        <taxon>Pseudomonadati</taxon>
        <taxon>Pseudomonadota</taxon>
        <taxon>Alphaproteobacteria</taxon>
        <taxon>Sphingomonadales</taxon>
        <taxon>Sphingomonadaceae</taxon>
        <taxon>Sphingomonas</taxon>
    </lineage>
</organism>
<accession>A0A502CJQ9</accession>
<evidence type="ECO:0000313" key="2">
    <source>
        <dbReference type="EMBL" id="TPG13053.1"/>
    </source>
</evidence>
<comment type="caution">
    <text evidence="2">The sequence shown here is derived from an EMBL/GenBank/DDBJ whole genome shotgun (WGS) entry which is preliminary data.</text>
</comment>
<dbReference type="RefSeq" id="WP_140869520.1">
    <property type="nucleotide sequence ID" value="NZ_RCZK01000004.1"/>
</dbReference>